<dbReference type="EMBL" id="JBIMZQ010000001">
    <property type="protein sequence ID" value="KAL3674314.1"/>
    <property type="molecule type" value="Genomic_DNA"/>
</dbReference>
<evidence type="ECO:0000313" key="2">
    <source>
        <dbReference type="Proteomes" id="UP001632037"/>
    </source>
</evidence>
<sequence>MDRKTSVQTTTATIEDTQAWSSVVVNDTLTLEYVSVDIDTKGIQYHLHLDLANPIPESSLANAEFLTLTWHLEDHPLE</sequence>
<reference evidence="1 2" key="1">
    <citation type="submission" date="2024-09" db="EMBL/GenBank/DDBJ databases">
        <title>Genome sequencing and assembly of Phytophthora oleae, isolate VK10A, causative agent of rot of olive drupes.</title>
        <authorList>
            <person name="Conti Taguali S."/>
            <person name="Riolo M."/>
            <person name="La Spada F."/>
            <person name="Cacciola S.O."/>
            <person name="Dionisio G."/>
        </authorList>
    </citation>
    <scope>NUCLEOTIDE SEQUENCE [LARGE SCALE GENOMIC DNA]</scope>
    <source>
        <strain evidence="1 2">VK10A</strain>
    </source>
</reference>
<gene>
    <name evidence="1" type="ORF">V7S43_000269</name>
</gene>
<accession>A0ABD3GAX7</accession>
<name>A0ABD3GAX7_9STRA</name>
<dbReference type="AlphaFoldDB" id="A0ABD3GAX7"/>
<comment type="caution">
    <text evidence="1">The sequence shown here is derived from an EMBL/GenBank/DDBJ whole genome shotgun (WGS) entry which is preliminary data.</text>
</comment>
<evidence type="ECO:0000313" key="1">
    <source>
        <dbReference type="EMBL" id="KAL3674314.1"/>
    </source>
</evidence>
<keyword evidence="2" id="KW-1185">Reference proteome</keyword>
<protein>
    <submittedName>
        <fullName evidence="1">Uncharacterized protein</fullName>
    </submittedName>
</protein>
<proteinExistence type="predicted"/>
<dbReference type="Proteomes" id="UP001632037">
    <property type="component" value="Unassembled WGS sequence"/>
</dbReference>
<organism evidence="1 2">
    <name type="scientific">Phytophthora oleae</name>
    <dbReference type="NCBI Taxonomy" id="2107226"/>
    <lineage>
        <taxon>Eukaryota</taxon>
        <taxon>Sar</taxon>
        <taxon>Stramenopiles</taxon>
        <taxon>Oomycota</taxon>
        <taxon>Peronosporomycetes</taxon>
        <taxon>Peronosporales</taxon>
        <taxon>Peronosporaceae</taxon>
        <taxon>Phytophthora</taxon>
    </lineage>
</organism>